<dbReference type="SUPFAM" id="SSF51735">
    <property type="entry name" value="NAD(P)-binding Rossmann-fold domains"/>
    <property type="match status" value="1"/>
</dbReference>
<evidence type="ECO:0000313" key="4">
    <source>
        <dbReference type="EMBL" id="MBB3965421.1"/>
    </source>
</evidence>
<dbReference type="PRINTS" id="PR00081">
    <property type="entry name" value="GDHRDH"/>
</dbReference>
<dbReference type="Gene3D" id="3.40.225.10">
    <property type="entry name" value="Class II aldolase/adducin N-terminal domain"/>
    <property type="match status" value="1"/>
</dbReference>
<protein>
    <submittedName>
        <fullName evidence="4">Rhamnulose-1-phosphate aldolase/alcohol dehydrogenase</fullName>
    </submittedName>
</protein>
<dbReference type="Pfam" id="PF13561">
    <property type="entry name" value="adh_short_C2"/>
    <property type="match status" value="1"/>
</dbReference>
<dbReference type="PANTHER" id="PTHR43669">
    <property type="entry name" value="5-KETO-D-GLUCONATE 5-REDUCTASE"/>
    <property type="match status" value="1"/>
</dbReference>
<dbReference type="InterPro" id="IPR001303">
    <property type="entry name" value="Aldolase_II/adducin_N"/>
</dbReference>
<dbReference type="Gene3D" id="3.40.50.720">
    <property type="entry name" value="NAD(P)-binding Rossmann-like Domain"/>
    <property type="match status" value="1"/>
</dbReference>
<dbReference type="CDD" id="cd08943">
    <property type="entry name" value="R1PA_ADH_SDR_c"/>
    <property type="match status" value="1"/>
</dbReference>
<reference evidence="4 5" key="1">
    <citation type="submission" date="2020-08" db="EMBL/GenBank/DDBJ databases">
        <title>Genomic Encyclopedia of Type Strains, Phase IV (KMG-IV): sequencing the most valuable type-strain genomes for metagenomic binning, comparative biology and taxonomic classification.</title>
        <authorList>
            <person name="Goeker M."/>
        </authorList>
    </citation>
    <scope>NUCLEOTIDE SEQUENCE [LARGE SCALE GENOMIC DNA]</scope>
    <source>
        <strain evidence="4 5">DSM 26575</strain>
    </source>
</reference>
<keyword evidence="5" id="KW-1185">Reference proteome</keyword>
<dbReference type="InterPro" id="IPR036291">
    <property type="entry name" value="NAD(P)-bd_dom_sf"/>
</dbReference>
<dbReference type="SUPFAM" id="SSF53639">
    <property type="entry name" value="AraD/HMP-PK domain-like"/>
    <property type="match status" value="1"/>
</dbReference>
<feature type="domain" description="Class II aldolase/adducin N-terminal" evidence="3">
    <location>
        <begin position="25"/>
        <end position="227"/>
    </location>
</feature>
<dbReference type="InterPro" id="IPR036409">
    <property type="entry name" value="Aldolase_II/adducin_N_sf"/>
</dbReference>
<dbReference type="NCBIfam" id="TIGR02632">
    <property type="entry name" value="RhaD_aldol-ADH"/>
    <property type="match status" value="1"/>
</dbReference>
<dbReference type="EMBL" id="JACIDW010000009">
    <property type="protein sequence ID" value="MBB3965421.1"/>
    <property type="molecule type" value="Genomic_DNA"/>
</dbReference>
<dbReference type="AlphaFoldDB" id="A0A7W6CZJ9"/>
<dbReference type="InterPro" id="IPR002347">
    <property type="entry name" value="SDR_fam"/>
</dbReference>
<dbReference type="PANTHER" id="PTHR43669:SF8">
    <property type="entry name" value="SHORT-CHAIN TYPE DEHYDROGENASE_REDUCTASE-RELATED"/>
    <property type="match status" value="1"/>
</dbReference>
<gene>
    <name evidence="4" type="ORF">GGQ67_003094</name>
</gene>
<evidence type="ECO:0000256" key="2">
    <source>
        <dbReference type="ARBA" id="ARBA00023002"/>
    </source>
</evidence>
<sequence>MAATVRLLDNRWDDSYAAGLDEPGKLLYRSNLLGADKRITNYGGGNTSAKVMETDPLTGEKVKVLWVKGSGGDVGTIKLDGFATLYQDKLDSLKGIYKGVEDEDRMVGFLPHCTYNLNGRAASIDTPLHGFVPFTHVDHMHPDAIIAIAASKNSKELTKQIFGDEIGWLPWRRPGFQLGLDLEAFVKANPNSKGVVLESHGLFTWANDAKACYELTLEIINKAIVWFAEKTEGKTIFGGAATQSLAAEQRRAIAARLMPEIRGRIGKAERKLGHFDDQDAVLEFVNSKNLAPLGALGTSCPDHFLRTKIRPLIVDFDPAKPDVDAIVAGLDKALEDYRADYARYYNDCKHDNSPAMRDANPVIFLVPGVGMLSFARDKATARIASEFYVNAINVMRGASTVSEYQGLPEQEAFDIEYWLLEEAKLQRMPKPKSLAGKVAFVTGGAGGIGRATAARLIGEGACVVLADIDQEALDSTKADFAKQFGADAVRGVKLDVTKEDGVISSFAEACVEFGGVDILVSNAGIASSAPIESTELSMWNKNIDILATGYFLVSREAFRLFRKQNLGGNVVFVASKNGLASSPNAAAYCTAKAAEIHLARCLALEGAEAGIRVNTVNPDAVLRGSKIWNGEWREQRAASSKIEINELEEHYRKRSMLKLNVFPEDIAEAIYFLASDLSAKSTGNIINVDAGNAQSFPR</sequence>
<dbReference type="InterPro" id="IPR013454">
    <property type="entry name" value="Bifunc_RhaD/ADH"/>
</dbReference>
<dbReference type="RefSeq" id="WP_183900975.1">
    <property type="nucleotide sequence ID" value="NZ_JACIDW010000009.1"/>
</dbReference>
<evidence type="ECO:0000256" key="1">
    <source>
        <dbReference type="ARBA" id="ARBA00006484"/>
    </source>
</evidence>
<evidence type="ECO:0000259" key="3">
    <source>
        <dbReference type="SMART" id="SM01007"/>
    </source>
</evidence>
<keyword evidence="2" id="KW-0560">Oxidoreductase</keyword>
<comment type="caution">
    <text evidence="4">The sequence shown here is derived from an EMBL/GenBank/DDBJ whole genome shotgun (WGS) entry which is preliminary data.</text>
</comment>
<dbReference type="Proteomes" id="UP000582090">
    <property type="component" value="Unassembled WGS sequence"/>
</dbReference>
<dbReference type="Pfam" id="PF00596">
    <property type="entry name" value="Aldolase_II"/>
    <property type="match status" value="1"/>
</dbReference>
<dbReference type="NCBIfam" id="NF006189">
    <property type="entry name" value="PRK08324.1-3"/>
    <property type="match status" value="1"/>
</dbReference>
<dbReference type="PRINTS" id="PR00080">
    <property type="entry name" value="SDRFAMILY"/>
</dbReference>
<dbReference type="FunFam" id="3.40.50.720:FF:000084">
    <property type="entry name" value="Short-chain dehydrogenase reductase"/>
    <property type="match status" value="1"/>
</dbReference>
<dbReference type="SMART" id="SM01007">
    <property type="entry name" value="Aldolase_II"/>
    <property type="match status" value="1"/>
</dbReference>
<dbReference type="GO" id="GO:0016491">
    <property type="term" value="F:oxidoreductase activity"/>
    <property type="evidence" value="ECO:0007669"/>
    <property type="project" value="UniProtKB-KW"/>
</dbReference>
<proteinExistence type="inferred from homology"/>
<organism evidence="4 5">
    <name type="scientific">Rhizobium metallidurans</name>
    <dbReference type="NCBI Taxonomy" id="1265931"/>
    <lineage>
        <taxon>Bacteria</taxon>
        <taxon>Pseudomonadati</taxon>
        <taxon>Pseudomonadota</taxon>
        <taxon>Alphaproteobacteria</taxon>
        <taxon>Hyphomicrobiales</taxon>
        <taxon>Rhizobiaceae</taxon>
        <taxon>Rhizobium/Agrobacterium group</taxon>
        <taxon>Rhizobium</taxon>
    </lineage>
</organism>
<accession>A0A7W6CZJ9</accession>
<name>A0A7W6CZJ9_9HYPH</name>
<comment type="similarity">
    <text evidence="1">Belongs to the short-chain dehydrogenases/reductases (SDR) family.</text>
</comment>
<evidence type="ECO:0000313" key="5">
    <source>
        <dbReference type="Proteomes" id="UP000582090"/>
    </source>
</evidence>